<keyword evidence="8" id="KW-1185">Reference proteome</keyword>
<dbReference type="SUPFAM" id="SSF48452">
    <property type="entry name" value="TPR-like"/>
    <property type="match status" value="1"/>
</dbReference>
<dbReference type="PROSITE" id="PS50005">
    <property type="entry name" value="TPR"/>
    <property type="match status" value="1"/>
</dbReference>
<dbReference type="EMBL" id="JAKKPZ010000005">
    <property type="protein sequence ID" value="KAI1720469.1"/>
    <property type="molecule type" value="Genomic_DNA"/>
</dbReference>
<evidence type="ECO:0000256" key="6">
    <source>
        <dbReference type="PROSITE-ProRule" id="PRU00339"/>
    </source>
</evidence>
<dbReference type="Gene3D" id="1.25.40.10">
    <property type="entry name" value="Tetratricopeptide repeat domain"/>
    <property type="match status" value="1"/>
</dbReference>
<reference evidence="7" key="1">
    <citation type="submission" date="2022-01" db="EMBL/GenBank/DDBJ databases">
        <title>Genome Sequence Resource for Two Populations of Ditylenchus destructor, the Migratory Endoparasitic Phytonematode.</title>
        <authorList>
            <person name="Zhang H."/>
            <person name="Lin R."/>
            <person name="Xie B."/>
        </authorList>
    </citation>
    <scope>NUCLEOTIDE SEQUENCE</scope>
    <source>
        <strain evidence="7">BazhouSP</strain>
    </source>
</reference>
<evidence type="ECO:0000256" key="1">
    <source>
        <dbReference type="ARBA" id="ARBA00004245"/>
    </source>
</evidence>
<keyword evidence="5" id="KW-0206">Cytoskeleton</keyword>
<protein>
    <submittedName>
        <fullName evidence="7">Regulator of microtubule dynamics protein 1</fullName>
    </submittedName>
</protein>
<evidence type="ECO:0000313" key="8">
    <source>
        <dbReference type="Proteomes" id="UP001201812"/>
    </source>
</evidence>
<proteinExistence type="predicted"/>
<gene>
    <name evidence="7" type="ORF">DdX_04701</name>
</gene>
<keyword evidence="4 6" id="KW-0802">TPR repeat</keyword>
<dbReference type="GO" id="GO:0097431">
    <property type="term" value="C:mitotic spindle pole"/>
    <property type="evidence" value="ECO:0007669"/>
    <property type="project" value="TreeGrafter"/>
</dbReference>
<feature type="repeat" description="TPR" evidence="6">
    <location>
        <begin position="163"/>
        <end position="196"/>
    </location>
</feature>
<dbReference type="AlphaFoldDB" id="A0AAD4ND14"/>
<sequence length="262" mass="29757">MFRRAFSSAFKFSSGIRGVQVGAAAAVVALSDKEFDKKPSWFKEQVDVLSTHLKATSKYLMIENANVLDAAYDALRRVDDCNNPEVAWRLGRVLVEKANLAMEYFHKALANEPASGFAGAHKWYAICLHKLKPIDKKNKALANADAEITHHFKRAVEIDPNDCTTWHFLGVHHYESKNYKEAIQCLKKCEELKPLFFPTNAFYLGESERLLGHKDEAIKWHKTCITLKNRHEADAKSKAVSKEILVKHLKLTPQEIDTGEDF</sequence>
<keyword evidence="3" id="KW-0677">Repeat</keyword>
<dbReference type="GO" id="GO:0005876">
    <property type="term" value="C:spindle microtubule"/>
    <property type="evidence" value="ECO:0007669"/>
    <property type="project" value="TreeGrafter"/>
</dbReference>
<comment type="subcellular location">
    <subcellularLocation>
        <location evidence="1">Cytoplasm</location>
        <location evidence="1">Cytoskeleton</location>
    </subcellularLocation>
</comment>
<evidence type="ECO:0000256" key="2">
    <source>
        <dbReference type="ARBA" id="ARBA00022490"/>
    </source>
</evidence>
<name>A0AAD4ND14_9BILA</name>
<organism evidence="7 8">
    <name type="scientific">Ditylenchus destructor</name>
    <dbReference type="NCBI Taxonomy" id="166010"/>
    <lineage>
        <taxon>Eukaryota</taxon>
        <taxon>Metazoa</taxon>
        <taxon>Ecdysozoa</taxon>
        <taxon>Nematoda</taxon>
        <taxon>Chromadorea</taxon>
        <taxon>Rhabditida</taxon>
        <taxon>Tylenchina</taxon>
        <taxon>Tylenchomorpha</taxon>
        <taxon>Sphaerularioidea</taxon>
        <taxon>Anguinidae</taxon>
        <taxon>Anguininae</taxon>
        <taxon>Ditylenchus</taxon>
    </lineage>
</organism>
<evidence type="ECO:0000313" key="7">
    <source>
        <dbReference type="EMBL" id="KAI1720469.1"/>
    </source>
</evidence>
<dbReference type="GO" id="GO:0008017">
    <property type="term" value="F:microtubule binding"/>
    <property type="evidence" value="ECO:0007669"/>
    <property type="project" value="TreeGrafter"/>
</dbReference>
<dbReference type="PANTHER" id="PTHR16056:SF16">
    <property type="entry name" value="REGULATOR OF MICROTUBULE DYNAMICS PROTEIN 1"/>
    <property type="match status" value="1"/>
</dbReference>
<dbReference type="Proteomes" id="UP001201812">
    <property type="component" value="Unassembled WGS sequence"/>
</dbReference>
<dbReference type="Pfam" id="PF07719">
    <property type="entry name" value="TPR_2"/>
    <property type="match status" value="1"/>
</dbReference>
<dbReference type="GO" id="GO:0005737">
    <property type="term" value="C:cytoplasm"/>
    <property type="evidence" value="ECO:0007669"/>
    <property type="project" value="TreeGrafter"/>
</dbReference>
<dbReference type="InterPro" id="IPR019734">
    <property type="entry name" value="TPR_rpt"/>
</dbReference>
<dbReference type="InterPro" id="IPR011990">
    <property type="entry name" value="TPR-like_helical_dom_sf"/>
</dbReference>
<evidence type="ECO:0000256" key="4">
    <source>
        <dbReference type="ARBA" id="ARBA00022803"/>
    </source>
</evidence>
<keyword evidence="2" id="KW-0963">Cytoplasm</keyword>
<evidence type="ECO:0000256" key="5">
    <source>
        <dbReference type="ARBA" id="ARBA00023212"/>
    </source>
</evidence>
<dbReference type="SMART" id="SM00028">
    <property type="entry name" value="TPR"/>
    <property type="match status" value="2"/>
</dbReference>
<comment type="caution">
    <text evidence="7">The sequence shown here is derived from an EMBL/GenBank/DDBJ whole genome shotgun (WGS) entry which is preliminary data.</text>
</comment>
<evidence type="ECO:0000256" key="3">
    <source>
        <dbReference type="ARBA" id="ARBA00022737"/>
    </source>
</evidence>
<accession>A0AAD4ND14</accession>
<dbReference type="PANTHER" id="PTHR16056">
    <property type="entry name" value="REGULATOR OF MICROTUBULE DYNAMICS PROTEIN"/>
    <property type="match status" value="1"/>
</dbReference>
<dbReference type="InterPro" id="IPR013105">
    <property type="entry name" value="TPR_2"/>
</dbReference>